<dbReference type="NCBIfam" id="NF005559">
    <property type="entry name" value="PRK07231.1"/>
    <property type="match status" value="1"/>
</dbReference>
<dbReference type="PANTHER" id="PTHR24321">
    <property type="entry name" value="DEHYDROGENASES, SHORT CHAIN"/>
    <property type="match status" value="1"/>
</dbReference>
<evidence type="ECO:0000256" key="2">
    <source>
        <dbReference type="ARBA" id="ARBA00023002"/>
    </source>
</evidence>
<dbReference type="InterPro" id="IPR020904">
    <property type="entry name" value="Sc_DH/Rdtase_CS"/>
</dbReference>
<comment type="caution">
    <text evidence="3">The sequence shown here is derived from an EMBL/GenBank/DDBJ whole genome shotgun (WGS) entry which is preliminary data.</text>
</comment>
<evidence type="ECO:0000313" key="4">
    <source>
        <dbReference type="Proteomes" id="UP000622653"/>
    </source>
</evidence>
<reference evidence="3" key="1">
    <citation type="submission" date="2020-11" db="EMBL/GenBank/DDBJ databases">
        <title>Multidrug resistant novel bacterium Savagea serpentis sp. nov., isolated from the scats of a vine snake (Ahaetulla nasuta).</title>
        <authorList>
            <person name="Venkata Ramana V."/>
            <person name="Vikas Patil S."/>
            <person name="Yogita Lugani V."/>
        </authorList>
    </citation>
    <scope>NUCLEOTIDE SEQUENCE</scope>
    <source>
        <strain evidence="3">SN6</strain>
    </source>
</reference>
<keyword evidence="2" id="KW-0560">Oxidoreductase</keyword>
<dbReference type="SUPFAM" id="SSF51735">
    <property type="entry name" value="NAD(P)-binding Rossmann-fold domains"/>
    <property type="match status" value="1"/>
</dbReference>
<dbReference type="CDD" id="cd05233">
    <property type="entry name" value="SDR_c"/>
    <property type="match status" value="1"/>
</dbReference>
<dbReference type="Gene3D" id="3.40.50.720">
    <property type="entry name" value="NAD(P)-binding Rossmann-like Domain"/>
    <property type="match status" value="1"/>
</dbReference>
<sequence>MGRLQDRVAIITGAASGMGKEAALLFAKEGAIIIATDMNGAGAEAVVQQMEAFGGRGLAFEHNVTDEATWHTIVKKAVEKYGKVDILVNNAGVSQSISFEDVKADEWDFVMDVNLKSILFGVQATLPAMRQAGGGSIVNISSIAGLTGGSGAGAYTASKSGLRGLTKALANDYGKENIRVNSIHPGYIMTPMSEPYLEAEQYKQWFMANTPLKRYGKPEEIAKAMLFLASDDASFITGVELPVDGGVTAI</sequence>
<dbReference type="GO" id="GO:0016491">
    <property type="term" value="F:oxidoreductase activity"/>
    <property type="evidence" value="ECO:0007669"/>
    <property type="project" value="UniProtKB-KW"/>
</dbReference>
<dbReference type="PANTHER" id="PTHR24321:SF8">
    <property type="entry name" value="ESTRADIOL 17-BETA-DEHYDROGENASE 8-RELATED"/>
    <property type="match status" value="1"/>
</dbReference>
<protein>
    <submittedName>
        <fullName evidence="3">SDR family oxidoreductase</fullName>
    </submittedName>
</protein>
<gene>
    <name evidence="3" type="ORF">IRY55_00170</name>
</gene>
<comment type="similarity">
    <text evidence="1">Belongs to the short-chain dehydrogenases/reductases (SDR) family.</text>
</comment>
<name>A0A8J7G3U4_9BACL</name>
<dbReference type="PROSITE" id="PS00061">
    <property type="entry name" value="ADH_SHORT"/>
    <property type="match status" value="1"/>
</dbReference>
<dbReference type="EMBL" id="JADKPV010000001">
    <property type="protein sequence ID" value="MBF4499756.1"/>
    <property type="molecule type" value="Genomic_DNA"/>
</dbReference>
<dbReference type="Proteomes" id="UP000622653">
    <property type="component" value="Unassembled WGS sequence"/>
</dbReference>
<dbReference type="PRINTS" id="PR00081">
    <property type="entry name" value="GDHRDH"/>
</dbReference>
<dbReference type="InterPro" id="IPR002347">
    <property type="entry name" value="SDR_fam"/>
</dbReference>
<dbReference type="InterPro" id="IPR036291">
    <property type="entry name" value="NAD(P)-bd_dom_sf"/>
</dbReference>
<evidence type="ECO:0000256" key="1">
    <source>
        <dbReference type="ARBA" id="ARBA00006484"/>
    </source>
</evidence>
<keyword evidence="4" id="KW-1185">Reference proteome</keyword>
<evidence type="ECO:0000313" key="3">
    <source>
        <dbReference type="EMBL" id="MBF4499756.1"/>
    </source>
</evidence>
<organism evidence="3 4">
    <name type="scientific">Savagea serpentis</name>
    <dbReference type="NCBI Taxonomy" id="2785297"/>
    <lineage>
        <taxon>Bacteria</taxon>
        <taxon>Bacillati</taxon>
        <taxon>Bacillota</taxon>
        <taxon>Bacilli</taxon>
        <taxon>Bacillales</taxon>
        <taxon>Caryophanaceae</taxon>
        <taxon>Savagea</taxon>
    </lineage>
</organism>
<dbReference type="GO" id="GO:0008206">
    <property type="term" value="P:bile acid metabolic process"/>
    <property type="evidence" value="ECO:0007669"/>
    <property type="project" value="UniProtKB-ARBA"/>
</dbReference>
<dbReference type="RefSeq" id="WP_194561243.1">
    <property type="nucleotide sequence ID" value="NZ_JADKPV010000001.1"/>
</dbReference>
<dbReference type="NCBIfam" id="NF009466">
    <property type="entry name" value="PRK12826.1-2"/>
    <property type="match status" value="1"/>
</dbReference>
<dbReference type="FunFam" id="3.40.50.720:FF:000084">
    <property type="entry name" value="Short-chain dehydrogenase reductase"/>
    <property type="match status" value="1"/>
</dbReference>
<proteinExistence type="inferred from homology"/>
<dbReference type="AlphaFoldDB" id="A0A8J7G3U4"/>
<dbReference type="PRINTS" id="PR00080">
    <property type="entry name" value="SDRFAMILY"/>
</dbReference>
<accession>A0A8J7G3U4</accession>
<dbReference type="Pfam" id="PF13561">
    <property type="entry name" value="adh_short_C2"/>
    <property type="match status" value="1"/>
</dbReference>